<keyword evidence="2 6" id="KW-0812">Transmembrane</keyword>
<evidence type="ECO:0000256" key="3">
    <source>
        <dbReference type="ARBA" id="ARBA00022989"/>
    </source>
</evidence>
<evidence type="ECO:0000256" key="5">
    <source>
        <dbReference type="ARBA" id="ARBA00038039"/>
    </source>
</evidence>
<organism evidence="7">
    <name type="scientific">Schistocephalus solidus</name>
    <name type="common">Tapeworm</name>
    <dbReference type="NCBI Taxonomy" id="70667"/>
    <lineage>
        <taxon>Eukaryota</taxon>
        <taxon>Metazoa</taxon>
        <taxon>Spiralia</taxon>
        <taxon>Lophotrochozoa</taxon>
        <taxon>Platyhelminthes</taxon>
        <taxon>Cestoda</taxon>
        <taxon>Eucestoda</taxon>
        <taxon>Diphyllobothriidea</taxon>
        <taxon>Diphyllobothriidae</taxon>
        <taxon>Schistocephalus</taxon>
    </lineage>
</organism>
<sequence>MASSTTYAPGSLEVDCPGGLAWAWYGLGECIRTPRDKVSVAFGVLSIVAWFMFGFPQMITNCIKKIPDEAVSPWLLVFWLAGDSLNFVGTFLTNQLFLQKVLAGYTVLVDLLLIGQYIYYYCLHKHKVKKYGEEYNVKKDDENSFQSRISKMPPSSTPTKTLATVLLGVIGVSYLFMPGMLSEPGNPTHLGTGHLQGRQLLQAAPVNSITTTPNPFADFLVTKEEKIGYAIGWVGAVMYFCSRVPQIVQNFKRKSTEGLSLYLFLLAIFGNVFYGLQIFIKSTDPAFIVNSLPWILGSLGILVFDFIVGHSIHYQVSTSSVHETGCILINQKCIMEFFEANNQETCHLFSFTADNGPVHCLP</sequence>
<dbReference type="InterPro" id="IPR051415">
    <property type="entry name" value="LAAT-1"/>
</dbReference>
<feature type="transmembrane region" description="Helical" evidence="6">
    <location>
        <begin position="260"/>
        <end position="280"/>
    </location>
</feature>
<dbReference type="FunFam" id="1.20.1280.290:FF:000009">
    <property type="entry name" value="PQ loop repeat family protein"/>
    <property type="match status" value="1"/>
</dbReference>
<dbReference type="Pfam" id="PF04193">
    <property type="entry name" value="PQ-loop"/>
    <property type="match status" value="2"/>
</dbReference>
<dbReference type="AlphaFoldDB" id="A0A0X3PD97"/>
<comment type="similarity">
    <text evidence="5">Belongs to the laat-1 family.</text>
</comment>
<evidence type="ECO:0000256" key="1">
    <source>
        <dbReference type="ARBA" id="ARBA00004141"/>
    </source>
</evidence>
<feature type="transmembrane region" description="Helical" evidence="6">
    <location>
        <begin position="286"/>
        <end position="308"/>
    </location>
</feature>
<dbReference type="SMART" id="SM00679">
    <property type="entry name" value="CTNS"/>
    <property type="match status" value="2"/>
</dbReference>
<keyword evidence="3 6" id="KW-1133">Transmembrane helix</keyword>
<keyword evidence="4 6" id="KW-0472">Membrane</keyword>
<dbReference type="PANTHER" id="PTHR16201">
    <property type="entry name" value="SEVEN TRANSMEMBRANE PROTEIN 1-RELATED"/>
    <property type="match status" value="1"/>
</dbReference>
<proteinExistence type="inferred from homology"/>
<comment type="subcellular location">
    <subcellularLocation>
        <location evidence="1">Membrane</location>
        <topology evidence="1">Multi-pass membrane protein</topology>
    </subcellularLocation>
</comment>
<dbReference type="InterPro" id="IPR006603">
    <property type="entry name" value="PQ-loop_rpt"/>
</dbReference>
<feature type="transmembrane region" description="Helical" evidence="6">
    <location>
        <begin position="38"/>
        <end position="59"/>
    </location>
</feature>
<dbReference type="Gene3D" id="1.20.1280.290">
    <property type="match status" value="2"/>
</dbReference>
<feature type="transmembrane region" description="Helical" evidence="6">
    <location>
        <begin position="227"/>
        <end position="248"/>
    </location>
</feature>
<dbReference type="GO" id="GO:0015174">
    <property type="term" value="F:basic amino acid transmembrane transporter activity"/>
    <property type="evidence" value="ECO:0007669"/>
    <property type="project" value="UniProtKB-ARBA"/>
</dbReference>
<feature type="transmembrane region" description="Helical" evidence="6">
    <location>
        <begin position="161"/>
        <end position="181"/>
    </location>
</feature>
<gene>
    <name evidence="7" type="primary">LAAT1</name>
    <name evidence="7" type="ORF">TR151328</name>
</gene>
<dbReference type="PANTHER" id="PTHR16201:SF34">
    <property type="entry name" value="LYSOSOMAL AMINO ACID TRANSPORTER 1"/>
    <property type="match status" value="1"/>
</dbReference>
<feature type="transmembrane region" description="Helical" evidence="6">
    <location>
        <begin position="101"/>
        <end position="122"/>
    </location>
</feature>
<evidence type="ECO:0000313" key="7">
    <source>
        <dbReference type="EMBL" id="JAP49280.1"/>
    </source>
</evidence>
<name>A0A0X3PD97_SCHSO</name>
<dbReference type="EMBL" id="GEEE01013945">
    <property type="protein sequence ID" value="JAP49280.1"/>
    <property type="molecule type" value="Transcribed_RNA"/>
</dbReference>
<accession>A0A0X3PD97</accession>
<evidence type="ECO:0000256" key="2">
    <source>
        <dbReference type="ARBA" id="ARBA00022692"/>
    </source>
</evidence>
<reference evidence="7" key="1">
    <citation type="submission" date="2016-01" db="EMBL/GenBank/DDBJ databases">
        <title>Reference transcriptome for the parasite Schistocephalus solidus: insights into the molecular evolution of parasitism.</title>
        <authorList>
            <person name="Hebert F.O."/>
            <person name="Grambauer S."/>
            <person name="Barber I."/>
            <person name="Landry C.R."/>
            <person name="Aubin-Horth N."/>
        </authorList>
    </citation>
    <scope>NUCLEOTIDE SEQUENCE</scope>
</reference>
<evidence type="ECO:0000256" key="4">
    <source>
        <dbReference type="ARBA" id="ARBA00023136"/>
    </source>
</evidence>
<dbReference type="GO" id="GO:0098852">
    <property type="term" value="C:lytic vacuole membrane"/>
    <property type="evidence" value="ECO:0007669"/>
    <property type="project" value="UniProtKB-ARBA"/>
</dbReference>
<protein>
    <submittedName>
        <fullName evidence="7">Lysosomal amino acid transporter 1 homolog</fullName>
    </submittedName>
</protein>
<evidence type="ECO:0000256" key="6">
    <source>
        <dbReference type="SAM" id="Phobius"/>
    </source>
</evidence>